<feature type="compositionally biased region" description="Polar residues" evidence="1">
    <location>
        <begin position="91"/>
        <end position="109"/>
    </location>
</feature>
<dbReference type="EMBL" id="CAJHNH020000074">
    <property type="protein sequence ID" value="CAG5115095.1"/>
    <property type="molecule type" value="Genomic_DNA"/>
</dbReference>
<gene>
    <name evidence="2" type="ORF">CUNI_LOCUS653</name>
</gene>
<feature type="compositionally biased region" description="Low complexity" evidence="1">
    <location>
        <begin position="129"/>
        <end position="172"/>
    </location>
</feature>
<comment type="caution">
    <text evidence="2">The sequence shown here is derived from an EMBL/GenBank/DDBJ whole genome shotgun (WGS) entry which is preliminary data.</text>
</comment>
<evidence type="ECO:0000313" key="3">
    <source>
        <dbReference type="Proteomes" id="UP000678393"/>
    </source>
</evidence>
<reference evidence="2" key="1">
    <citation type="submission" date="2021-04" db="EMBL/GenBank/DDBJ databases">
        <authorList>
            <consortium name="Molecular Ecology Group"/>
        </authorList>
    </citation>
    <scope>NUCLEOTIDE SEQUENCE</scope>
</reference>
<dbReference type="AlphaFoldDB" id="A0A8S3YHV4"/>
<feature type="region of interest" description="Disordered" evidence="1">
    <location>
        <begin position="263"/>
        <end position="298"/>
    </location>
</feature>
<name>A0A8S3YHV4_9EUPU</name>
<organism evidence="2 3">
    <name type="scientific">Candidula unifasciata</name>
    <dbReference type="NCBI Taxonomy" id="100452"/>
    <lineage>
        <taxon>Eukaryota</taxon>
        <taxon>Metazoa</taxon>
        <taxon>Spiralia</taxon>
        <taxon>Lophotrochozoa</taxon>
        <taxon>Mollusca</taxon>
        <taxon>Gastropoda</taxon>
        <taxon>Heterobranchia</taxon>
        <taxon>Euthyneura</taxon>
        <taxon>Panpulmonata</taxon>
        <taxon>Eupulmonata</taxon>
        <taxon>Stylommatophora</taxon>
        <taxon>Helicina</taxon>
        <taxon>Helicoidea</taxon>
        <taxon>Geomitridae</taxon>
        <taxon>Candidula</taxon>
    </lineage>
</organism>
<feature type="compositionally biased region" description="Polar residues" evidence="1">
    <location>
        <begin position="265"/>
        <end position="279"/>
    </location>
</feature>
<proteinExistence type="predicted"/>
<dbReference type="Proteomes" id="UP000678393">
    <property type="component" value="Unassembled WGS sequence"/>
</dbReference>
<feature type="compositionally biased region" description="Low complexity" evidence="1">
    <location>
        <begin position="9"/>
        <end position="23"/>
    </location>
</feature>
<protein>
    <submittedName>
        <fullName evidence="2">Uncharacterized protein</fullName>
    </submittedName>
</protein>
<evidence type="ECO:0000256" key="1">
    <source>
        <dbReference type="SAM" id="MobiDB-lite"/>
    </source>
</evidence>
<accession>A0A8S3YHV4</accession>
<feature type="region of interest" description="Disordered" evidence="1">
    <location>
        <begin position="1"/>
        <end position="112"/>
    </location>
</feature>
<evidence type="ECO:0000313" key="2">
    <source>
        <dbReference type="EMBL" id="CAG5115095.1"/>
    </source>
</evidence>
<dbReference type="OrthoDB" id="6538124at2759"/>
<sequence>MLVTPRQDSYSNNLNNNNSMSLSPHHHRHHHYDDDNNSLRSQLTDPAAGKCYSPRPGHKVKQPPHINICPPDESTTSSEQYSRNEELDNDMFQSPPSMVTQPTTSTSIASDEKHEVFSGRLYILRHTGSTSSTSSSPTRSPSRTTAPPSPFRFSPPLSSQQWSPQNSPNSSPTTKNNKKMPVFVKVYRCNLDHFAVITRDALYTSRPVYLNLRHSRVMPGQCLGRFIVAGQCDSGNVIEFETPELATLGQWLDAFHVYTPPGSPNRITGNSGNVGSSNTPPIPRSPALPTLTETDEDD</sequence>
<keyword evidence="3" id="KW-1185">Reference proteome</keyword>
<feature type="region of interest" description="Disordered" evidence="1">
    <location>
        <begin position="127"/>
        <end position="177"/>
    </location>
</feature>